<evidence type="ECO:0000313" key="6">
    <source>
        <dbReference type="EMBL" id="SCG86610.1"/>
    </source>
</evidence>
<feature type="region of interest" description="Phosphopantothenoylcysteine decarboxylase" evidence="3">
    <location>
        <begin position="1"/>
        <end position="180"/>
    </location>
</feature>
<dbReference type="InterPro" id="IPR035929">
    <property type="entry name" value="CoaB-like_sf"/>
</dbReference>
<dbReference type="SUPFAM" id="SSF102645">
    <property type="entry name" value="CoaB-like"/>
    <property type="match status" value="1"/>
</dbReference>
<dbReference type="PATRIC" id="fig|129848.4.peg.2113"/>
<dbReference type="NCBIfam" id="TIGR00521">
    <property type="entry name" value="coaBC_dfp"/>
    <property type="match status" value="1"/>
</dbReference>
<dbReference type="GO" id="GO:0010181">
    <property type="term" value="F:FMN binding"/>
    <property type="evidence" value="ECO:0007669"/>
    <property type="project" value="UniProtKB-UniRule"/>
</dbReference>
<dbReference type="Gene3D" id="3.40.50.10300">
    <property type="entry name" value="CoaB-like"/>
    <property type="match status" value="1"/>
</dbReference>
<evidence type="ECO:0000259" key="4">
    <source>
        <dbReference type="Pfam" id="PF02441"/>
    </source>
</evidence>
<dbReference type="PANTHER" id="PTHR14359:SF6">
    <property type="entry name" value="PHOSPHOPANTOTHENOYLCYSTEINE DECARBOXYLASE"/>
    <property type="match status" value="1"/>
</dbReference>
<organism evidence="6 7">
    <name type="scientific">Methanobacterium congolense</name>
    <dbReference type="NCBI Taxonomy" id="118062"/>
    <lineage>
        <taxon>Archaea</taxon>
        <taxon>Methanobacteriati</taxon>
        <taxon>Methanobacteriota</taxon>
        <taxon>Methanomada group</taxon>
        <taxon>Methanobacteria</taxon>
        <taxon>Methanobacteriales</taxon>
        <taxon>Methanobacteriaceae</taxon>
        <taxon>Methanobacterium</taxon>
    </lineage>
</organism>
<dbReference type="STRING" id="118062.MCBB_2067"/>
<comment type="caution">
    <text evidence="3">Lacks conserved residue(s) required for the propagation of feature annotation.</text>
</comment>
<evidence type="ECO:0000256" key="3">
    <source>
        <dbReference type="HAMAP-Rule" id="MF_02225"/>
    </source>
</evidence>
<comment type="function">
    <text evidence="3">Catalyzes two sequential steps in the biosynthesis of coenzyme A. In the first step cysteine is conjugated to 4'-phosphopantothenate to form 4-phosphopantothenoylcysteine. In the second step the latter compound is decarboxylated to form 4'-phosphopantotheine.</text>
</comment>
<feature type="domain" description="Flavoprotein" evidence="4">
    <location>
        <begin position="1"/>
        <end position="155"/>
    </location>
</feature>
<dbReference type="EC" id="6.3.2.5" evidence="3"/>
<dbReference type="Gene3D" id="3.40.50.1950">
    <property type="entry name" value="Flavin prenyltransferase-like"/>
    <property type="match status" value="1"/>
</dbReference>
<keyword evidence="1 3" id="KW-0210">Decarboxylase</keyword>
<comment type="catalytic activity">
    <reaction evidence="3">
        <text>(R)-4'-phosphopantothenate + L-cysteine + CTP = N-[(R)-4-phosphopantothenoyl]-L-cysteine + CMP + diphosphate + H(+)</text>
        <dbReference type="Rhea" id="RHEA:19397"/>
        <dbReference type="ChEBI" id="CHEBI:10986"/>
        <dbReference type="ChEBI" id="CHEBI:15378"/>
        <dbReference type="ChEBI" id="CHEBI:33019"/>
        <dbReference type="ChEBI" id="CHEBI:35235"/>
        <dbReference type="ChEBI" id="CHEBI:37563"/>
        <dbReference type="ChEBI" id="CHEBI:59458"/>
        <dbReference type="ChEBI" id="CHEBI:60377"/>
        <dbReference type="EC" id="6.3.2.5"/>
    </reaction>
</comment>
<reference evidence="6 7" key="1">
    <citation type="submission" date="2016-08" db="EMBL/GenBank/DDBJ databases">
        <authorList>
            <person name="Seilhamer J.J."/>
        </authorList>
    </citation>
    <scope>NUCLEOTIDE SEQUENCE [LARGE SCALE GENOMIC DNA]</scope>
    <source>
        <strain evidence="6">Buetzberg</strain>
    </source>
</reference>
<dbReference type="GO" id="GO:0046872">
    <property type="term" value="F:metal ion binding"/>
    <property type="evidence" value="ECO:0007669"/>
    <property type="project" value="UniProtKB-KW"/>
</dbReference>
<feature type="binding site" evidence="3">
    <location>
        <position position="279"/>
    </location>
    <ligand>
        <name>CTP</name>
        <dbReference type="ChEBI" id="CHEBI:37563"/>
    </ligand>
</feature>
<dbReference type="GO" id="GO:0015937">
    <property type="term" value="P:coenzyme A biosynthetic process"/>
    <property type="evidence" value="ECO:0007669"/>
    <property type="project" value="UniProtKB-UniRule"/>
</dbReference>
<dbReference type="GeneID" id="30412902"/>
<dbReference type="EMBL" id="LT607756">
    <property type="protein sequence ID" value="SCG86610.1"/>
    <property type="molecule type" value="Genomic_DNA"/>
</dbReference>
<dbReference type="InterPro" id="IPR036551">
    <property type="entry name" value="Flavin_trans-like"/>
</dbReference>
<dbReference type="AlphaFoldDB" id="A0A1D3L581"/>
<dbReference type="InterPro" id="IPR007085">
    <property type="entry name" value="DNA/pantothenate-metab_flavo_C"/>
</dbReference>
<evidence type="ECO:0000256" key="1">
    <source>
        <dbReference type="ARBA" id="ARBA00022793"/>
    </source>
</evidence>
<feature type="domain" description="DNA/pantothenate metabolism flavoprotein C-terminal" evidence="5">
    <location>
        <begin position="177"/>
        <end position="386"/>
    </location>
</feature>
<evidence type="ECO:0000259" key="5">
    <source>
        <dbReference type="Pfam" id="PF04127"/>
    </source>
</evidence>
<dbReference type="PANTHER" id="PTHR14359">
    <property type="entry name" value="HOMO-OLIGOMERIC FLAVIN CONTAINING CYS DECARBOXYLASE FAMILY"/>
    <property type="match status" value="1"/>
</dbReference>
<gene>
    <name evidence="3 6" type="primary">coaBC</name>
    <name evidence="6" type="ORF">MCBB_2067</name>
</gene>
<dbReference type="UniPathway" id="UPA00241"/>
<comment type="catalytic activity">
    <reaction evidence="3">
        <text>N-[(R)-4-phosphopantothenoyl]-L-cysteine + H(+) = (R)-4'-phosphopantetheine + CO2</text>
        <dbReference type="Rhea" id="RHEA:16793"/>
        <dbReference type="ChEBI" id="CHEBI:15378"/>
        <dbReference type="ChEBI" id="CHEBI:16526"/>
        <dbReference type="ChEBI" id="CHEBI:59458"/>
        <dbReference type="ChEBI" id="CHEBI:61723"/>
        <dbReference type="EC" id="4.1.1.36"/>
    </reaction>
</comment>
<protein>
    <recommendedName>
        <fullName evidence="3">Coenzyme A biosynthesis bifunctional protein CoaBC</fullName>
    </recommendedName>
    <alternativeName>
        <fullName evidence="3">DNA/pantothenate metabolism flavoprotein</fullName>
    </alternativeName>
    <alternativeName>
        <fullName evidence="3">Phosphopantothenoylcysteine synthetase/decarboxylase</fullName>
        <shortName evidence="3">PPCS-PPCDC</shortName>
    </alternativeName>
    <domain>
        <recommendedName>
            <fullName evidence="3">Phosphopantothenoylcysteine decarboxylase</fullName>
            <shortName evidence="3">PPC decarboxylase</shortName>
            <shortName evidence="3">PPC-DC</shortName>
            <ecNumber evidence="3">4.1.1.36</ecNumber>
        </recommendedName>
        <alternativeName>
            <fullName evidence="3">CoaC</fullName>
        </alternativeName>
    </domain>
    <domain>
        <recommendedName>
            <fullName evidence="3">Phosphopantothenate--cysteine ligase</fullName>
            <ecNumber evidence="3">6.3.2.5</ecNumber>
        </recommendedName>
        <alternativeName>
            <fullName evidence="3">CoaB</fullName>
        </alternativeName>
        <alternativeName>
            <fullName evidence="3">Phosphopantothenoylcysteine synthetase</fullName>
            <shortName evidence="3">PPC synthetase</shortName>
            <shortName evidence="3">PPC-S</shortName>
        </alternativeName>
    </domain>
</protein>
<keyword evidence="3" id="KW-0288">FMN</keyword>
<comment type="similarity">
    <text evidence="3">In the N-terminal section; belongs to the HFCD (homo-oligomeric flavin containing Cys decarboxylase) superfamily.</text>
</comment>
<dbReference type="KEGG" id="mcub:MCBB_2067"/>
<keyword evidence="3" id="KW-0479">Metal-binding</keyword>
<dbReference type="RefSeq" id="WP_071907658.1">
    <property type="nucleotide sequence ID" value="NZ_LT607756.1"/>
</dbReference>
<keyword evidence="3" id="KW-0511">Multifunctional enzyme</keyword>
<comment type="cofactor">
    <cofactor evidence="3">
        <name>FMN</name>
        <dbReference type="ChEBI" id="CHEBI:58210"/>
    </cofactor>
    <text evidence="3">Binds 1 FMN per subunit.</text>
</comment>
<comment type="cofactor">
    <cofactor evidence="3">
        <name>Mg(2+)</name>
        <dbReference type="ChEBI" id="CHEBI:18420"/>
    </cofactor>
</comment>
<keyword evidence="3" id="KW-0285">Flavoprotein</keyword>
<keyword evidence="7" id="KW-1185">Reference proteome</keyword>
<sequence length="388" mass="42461">MEIVLCVTGSIAAIEAVKLARELRRQGATVKCFMSDDACNLIHPNAMEFATGQKVVVDLTGEIEHVKYAQTDLVLVAPATANVISKFAYKIADNPINTLLITAFGHETPIVFVPSMHDSMYNAVEGNIQKLKDEGITFLEPKLEEGKAKFPDIHDIALQAMRELYLNSPEGQKSNLLGKNVLVSAGSTYEAIDKVRGITNRSSGKMGVEIAKEAFRRGAEVTMLCGKIETRIPKLFHVVEAESTDKMEESLQKLVPGNDVFVSAAAVSDFTVHSQGQDKISSDSDLTLKLKRAPKIISSVKDINPDIFLVGFKAEYQVSDEELVESARRRMEESHANLMVANDVAVEGAGFGSDQNEVIILDGDLWTVPLTSKAEIAKRVLDKILEKL</sequence>
<dbReference type="OrthoDB" id="10536at2157"/>
<dbReference type="GO" id="GO:0004632">
    <property type="term" value="F:phosphopantothenate--cysteine ligase activity"/>
    <property type="evidence" value="ECO:0007669"/>
    <property type="project" value="UniProtKB-UniRule"/>
</dbReference>
<dbReference type="EC" id="4.1.1.36" evidence="3"/>
<evidence type="ECO:0000313" key="7">
    <source>
        <dbReference type="Proteomes" id="UP000094707"/>
    </source>
</evidence>
<proteinExistence type="inferred from homology"/>
<accession>A0A1D3L581</accession>
<dbReference type="InterPro" id="IPR003382">
    <property type="entry name" value="Flavoprotein"/>
</dbReference>
<name>A0A1D3L581_9EURY</name>
<keyword evidence="2 3" id="KW-0456">Lyase</keyword>
<comment type="similarity">
    <text evidence="3">In the C-terminal section; belongs to the PPC synthetase family.</text>
</comment>
<keyword evidence="3" id="KW-0460">Magnesium</keyword>
<dbReference type="InterPro" id="IPR005252">
    <property type="entry name" value="CoaBC"/>
</dbReference>
<dbReference type="GO" id="GO:0071513">
    <property type="term" value="C:phosphopantothenoylcysteine decarboxylase complex"/>
    <property type="evidence" value="ECO:0007669"/>
    <property type="project" value="TreeGrafter"/>
</dbReference>
<dbReference type="Pfam" id="PF02441">
    <property type="entry name" value="Flavoprotein"/>
    <property type="match status" value="1"/>
</dbReference>
<feature type="region of interest" description="Phosphopantothenate--cysteine ligase" evidence="3">
    <location>
        <begin position="181"/>
        <end position="388"/>
    </location>
</feature>
<dbReference type="GO" id="GO:0015941">
    <property type="term" value="P:pantothenate catabolic process"/>
    <property type="evidence" value="ECO:0007669"/>
    <property type="project" value="InterPro"/>
</dbReference>
<feature type="binding site" evidence="3">
    <location>
        <position position="312"/>
    </location>
    <ligand>
        <name>CTP</name>
        <dbReference type="ChEBI" id="CHEBI:37563"/>
    </ligand>
</feature>
<dbReference type="GO" id="GO:0004633">
    <property type="term" value="F:phosphopantothenoylcysteine decarboxylase activity"/>
    <property type="evidence" value="ECO:0007669"/>
    <property type="project" value="UniProtKB-UniRule"/>
</dbReference>
<dbReference type="Pfam" id="PF04127">
    <property type="entry name" value="DFP"/>
    <property type="match status" value="1"/>
</dbReference>
<feature type="binding site" evidence="3">
    <location>
        <position position="269"/>
    </location>
    <ligand>
        <name>CTP</name>
        <dbReference type="ChEBI" id="CHEBI:37563"/>
    </ligand>
</feature>
<keyword evidence="3" id="KW-0436">Ligase</keyword>
<dbReference type="Proteomes" id="UP000094707">
    <property type="component" value="Chromosome I"/>
</dbReference>
<dbReference type="SUPFAM" id="SSF52507">
    <property type="entry name" value="Homo-oligomeric flavin-containing Cys decarboxylases, HFCD"/>
    <property type="match status" value="1"/>
</dbReference>
<comment type="pathway">
    <text evidence="3">Cofactor biosynthesis; coenzyme A biosynthesis.</text>
</comment>
<evidence type="ECO:0000256" key="2">
    <source>
        <dbReference type="ARBA" id="ARBA00023239"/>
    </source>
</evidence>
<dbReference type="HAMAP" id="MF_02225">
    <property type="entry name" value="CoaBC"/>
    <property type="match status" value="1"/>
</dbReference>